<name>A0A8K0J765_9HYPO</name>
<feature type="compositionally biased region" description="Acidic residues" evidence="1">
    <location>
        <begin position="144"/>
        <end position="153"/>
    </location>
</feature>
<proteinExistence type="predicted"/>
<comment type="caution">
    <text evidence="2">The sequence shown here is derived from an EMBL/GenBank/DDBJ whole genome shotgun (WGS) entry which is preliminary data.</text>
</comment>
<feature type="region of interest" description="Disordered" evidence="1">
    <location>
        <begin position="274"/>
        <end position="494"/>
    </location>
</feature>
<dbReference type="OrthoDB" id="3946700at2759"/>
<reference evidence="2" key="1">
    <citation type="journal article" date="2020" name="bioRxiv">
        <title>Whole genome comparisons of ergot fungi reveals the divergence and evolution of species within the genus Claviceps are the result of varying mechanisms driving genome evolution and host range expansion.</title>
        <authorList>
            <person name="Wyka S.A."/>
            <person name="Mondo S.J."/>
            <person name="Liu M."/>
            <person name="Dettman J."/>
            <person name="Nalam V."/>
            <person name="Broders K.D."/>
        </authorList>
    </citation>
    <scope>NUCLEOTIDE SEQUENCE</scope>
    <source>
        <strain evidence="2">CCC 489</strain>
    </source>
</reference>
<dbReference type="EMBL" id="SRPY01000414">
    <property type="protein sequence ID" value="KAG5924506.1"/>
    <property type="molecule type" value="Genomic_DNA"/>
</dbReference>
<sequence length="540" mass="58646">MGLPLFVEPGKSVSSNKISSKDNTTSPSHADSRRPSSRSEIRDRRNGIRRAGVRIYGSVQRATQNSREQRYLSWVGSPRQDDRAGSSVANPSTRAFRFRPYQEALLSIGGSDDPRGEQFDERMDLSNLDSWRDSPPSPPPAAGETDDTTEGPDMEWWPPLSTAPYGRLERPQAIALASFRHYPAAETSARSFPPTSSRSVSGRDTSLRANGSHTTRGLSNTDSSTASGSRSRGLSARQQMAARRAARGVDGLGDRDRSLSPEVWDTLLSTLAADSQTPSAGSSFASVAASRTADLLSGTPSTDPDVVDEVQMETACESGCEYSDNELETADYEPPDDGRTRRRQQQPARDVASRGVRPRRVPDFNLDGMSEPYRSNMSSTASEPPSILAAPAAQRARNSGDGRLSRHINTPSGSLTIYESTMRLGSSAEVSRQSASHARSTSQSNHDEASPPSQRDHSAQDEERGIRDGPQRGQGAPRWASTAGPSPAEDEWAGMQRIVRSLARREDIPDGWWAEAGLSRILHQRADGSNLNVHSITDPF</sequence>
<accession>A0A8K0J765</accession>
<feature type="region of interest" description="Disordered" evidence="1">
    <location>
        <begin position="1"/>
        <end position="95"/>
    </location>
</feature>
<feature type="compositionally biased region" description="Basic and acidic residues" evidence="1">
    <location>
        <begin position="112"/>
        <end position="124"/>
    </location>
</feature>
<evidence type="ECO:0000313" key="3">
    <source>
        <dbReference type="Proteomes" id="UP000811619"/>
    </source>
</evidence>
<gene>
    <name evidence="2" type="ORF">E4U42_004628</name>
</gene>
<dbReference type="AlphaFoldDB" id="A0A8K0J765"/>
<feature type="compositionally biased region" description="Low complexity" evidence="1">
    <location>
        <begin position="279"/>
        <end position="290"/>
    </location>
</feature>
<feature type="compositionally biased region" description="Acidic residues" evidence="1">
    <location>
        <begin position="323"/>
        <end position="335"/>
    </location>
</feature>
<feature type="compositionally biased region" description="Basic and acidic residues" evidence="1">
    <location>
        <begin position="30"/>
        <end position="46"/>
    </location>
</feature>
<protein>
    <submittedName>
        <fullName evidence="2">Uncharacterized protein</fullName>
    </submittedName>
</protein>
<evidence type="ECO:0000313" key="2">
    <source>
        <dbReference type="EMBL" id="KAG5924506.1"/>
    </source>
</evidence>
<feature type="compositionally biased region" description="Basic and acidic residues" evidence="1">
    <location>
        <begin position="445"/>
        <end position="470"/>
    </location>
</feature>
<feature type="compositionally biased region" description="Polar residues" evidence="1">
    <location>
        <begin position="188"/>
        <end position="217"/>
    </location>
</feature>
<feature type="compositionally biased region" description="Polar residues" evidence="1">
    <location>
        <begin position="428"/>
        <end position="444"/>
    </location>
</feature>
<keyword evidence="3" id="KW-1185">Reference proteome</keyword>
<organism evidence="2 3">
    <name type="scientific">Claviceps africana</name>
    <dbReference type="NCBI Taxonomy" id="83212"/>
    <lineage>
        <taxon>Eukaryota</taxon>
        <taxon>Fungi</taxon>
        <taxon>Dikarya</taxon>
        <taxon>Ascomycota</taxon>
        <taxon>Pezizomycotina</taxon>
        <taxon>Sordariomycetes</taxon>
        <taxon>Hypocreomycetidae</taxon>
        <taxon>Hypocreales</taxon>
        <taxon>Clavicipitaceae</taxon>
        <taxon>Claviceps</taxon>
    </lineage>
</organism>
<feature type="compositionally biased region" description="Polar residues" evidence="1">
    <location>
        <begin position="407"/>
        <end position="419"/>
    </location>
</feature>
<feature type="compositionally biased region" description="Polar residues" evidence="1">
    <location>
        <begin position="373"/>
        <end position="383"/>
    </location>
</feature>
<dbReference type="Proteomes" id="UP000811619">
    <property type="component" value="Unassembled WGS sequence"/>
</dbReference>
<feature type="compositionally biased region" description="Polar residues" evidence="1">
    <location>
        <begin position="12"/>
        <end position="29"/>
    </location>
</feature>
<feature type="region of interest" description="Disordered" evidence="1">
    <location>
        <begin position="185"/>
        <end position="259"/>
    </location>
</feature>
<evidence type="ECO:0000256" key="1">
    <source>
        <dbReference type="SAM" id="MobiDB-lite"/>
    </source>
</evidence>
<feature type="region of interest" description="Disordered" evidence="1">
    <location>
        <begin position="107"/>
        <end position="164"/>
    </location>
</feature>
<feature type="compositionally biased region" description="Low complexity" evidence="1">
    <location>
        <begin position="218"/>
        <end position="243"/>
    </location>
</feature>